<dbReference type="Proteomes" id="UP000515152">
    <property type="component" value="Chromosome 22"/>
</dbReference>
<feature type="compositionally biased region" description="Basic and acidic residues" evidence="2">
    <location>
        <begin position="195"/>
        <end position="204"/>
    </location>
</feature>
<dbReference type="InterPro" id="IPR012317">
    <property type="entry name" value="Poly(ADP-ribose)pol_cat_dom"/>
</dbReference>
<protein>
    <submittedName>
        <fullName evidence="5">Grass carp reovirus (GCRV)-induced gene 2q</fullName>
    </submittedName>
</protein>
<dbReference type="GO" id="GO:0005737">
    <property type="term" value="C:cytoplasm"/>
    <property type="evidence" value="ECO:0007669"/>
    <property type="project" value="TreeGrafter"/>
</dbReference>
<reference evidence="5" key="1">
    <citation type="submission" date="2025-08" db="UniProtKB">
        <authorList>
            <consortium name="RefSeq"/>
        </authorList>
    </citation>
    <scope>IDENTIFICATION</scope>
</reference>
<dbReference type="Gene3D" id="3.90.175.10">
    <property type="entry name" value="Diphtheria Toxin, domain 1"/>
    <property type="match status" value="2"/>
</dbReference>
<dbReference type="AlphaFoldDB" id="A0A6P8EVI3"/>
<sequence length="449" mass="49628">MSKATFGENLQKGPDHKGETTYVMYHGTTMKAARKIKCKGFIRSADGMLGPGVYVSRSFEKAACYPMGAKGQKRAVVKLSVRVGRVKKIDRQGHHLQKSWHQAGYDTAWVPPNCGMVKSGRQENCVWDPKRIRVLSIQNNTRESSDDESTDEDGDEDDDDDDDGDDETDTNSGELTDEDEIAADGVSGEESTDSSAERSSRHSSDTSTDEYVNTDNASQDHADDRSSDHRDDDEASDEEGSRCDERTYDYTETNASESNDGEFSNEYSYESDDDYYVGVTTGLQRPYICCDGTPAGAGMSGASQVRGAQSGSESQAQKDYCIMYHGTTLKAARRIQRSGFIPSVDGSLGPGVYVSRNFKKAVCYPVTGKRAQRLAVLKLQVHVGKVKEIHTIDHPMRRSWHQAGYDAAWIPANTTSGFEEHCIWDPKQITVLNIITADHNNCFIEPPKV</sequence>
<proteinExistence type="inferred from homology"/>
<evidence type="ECO:0000259" key="3">
    <source>
        <dbReference type="Pfam" id="PF00644"/>
    </source>
</evidence>
<feature type="compositionally biased region" description="Basic and acidic residues" evidence="2">
    <location>
        <begin position="239"/>
        <end position="249"/>
    </location>
</feature>
<comment type="similarity">
    <text evidence="1">Belongs to the ARTD/PARP family.</text>
</comment>
<feature type="compositionally biased region" description="Basic and acidic residues" evidence="2">
    <location>
        <begin position="218"/>
        <end position="232"/>
    </location>
</feature>
<dbReference type="GeneID" id="105906908"/>
<dbReference type="PANTHER" id="PTHR36542:SF2">
    <property type="entry name" value="GIG2-LIKE PROTEIN DRED-RELATED"/>
    <property type="match status" value="1"/>
</dbReference>
<dbReference type="KEGG" id="char:105906908"/>
<name>A0A6P8EVI3_CLUHA</name>
<dbReference type="OrthoDB" id="8961135at2759"/>
<feature type="region of interest" description="Disordered" evidence="2">
    <location>
        <begin position="137"/>
        <end position="268"/>
    </location>
</feature>
<dbReference type="Pfam" id="PF00644">
    <property type="entry name" value="PARP"/>
    <property type="match status" value="1"/>
</dbReference>
<dbReference type="GO" id="GO:0003950">
    <property type="term" value="F:NAD+ poly-ADP-ribosyltransferase activity"/>
    <property type="evidence" value="ECO:0007669"/>
    <property type="project" value="InterPro"/>
</dbReference>
<dbReference type="RefSeq" id="XP_031416219.1">
    <property type="nucleotide sequence ID" value="XM_031560359.2"/>
</dbReference>
<accession>A0A6P8EVI3</accession>
<keyword evidence="4" id="KW-1185">Reference proteome</keyword>
<dbReference type="SUPFAM" id="SSF56399">
    <property type="entry name" value="ADP-ribosylation"/>
    <property type="match status" value="2"/>
</dbReference>
<gene>
    <name evidence="5" type="primary">gig2q</name>
</gene>
<evidence type="ECO:0000313" key="4">
    <source>
        <dbReference type="Proteomes" id="UP000515152"/>
    </source>
</evidence>
<dbReference type="CTD" id="100536988"/>
<organism evidence="4 5">
    <name type="scientific">Clupea harengus</name>
    <name type="common">Atlantic herring</name>
    <dbReference type="NCBI Taxonomy" id="7950"/>
    <lineage>
        <taxon>Eukaryota</taxon>
        <taxon>Metazoa</taxon>
        <taxon>Chordata</taxon>
        <taxon>Craniata</taxon>
        <taxon>Vertebrata</taxon>
        <taxon>Euteleostomi</taxon>
        <taxon>Actinopterygii</taxon>
        <taxon>Neopterygii</taxon>
        <taxon>Teleostei</taxon>
        <taxon>Clupei</taxon>
        <taxon>Clupeiformes</taxon>
        <taxon>Clupeoidei</taxon>
        <taxon>Clupeidae</taxon>
        <taxon>Clupea</taxon>
    </lineage>
</organism>
<evidence type="ECO:0000313" key="5">
    <source>
        <dbReference type="RefSeq" id="XP_031416219.1"/>
    </source>
</evidence>
<feature type="compositionally biased region" description="Acidic residues" evidence="2">
    <location>
        <begin position="145"/>
        <end position="182"/>
    </location>
</feature>
<feature type="domain" description="PARP catalytic" evidence="3">
    <location>
        <begin position="313"/>
        <end position="421"/>
    </location>
</feature>
<evidence type="ECO:0000256" key="1">
    <source>
        <dbReference type="ARBA" id="ARBA00024347"/>
    </source>
</evidence>
<evidence type="ECO:0000256" key="2">
    <source>
        <dbReference type="SAM" id="MobiDB-lite"/>
    </source>
</evidence>
<dbReference type="PANTHER" id="PTHR36542">
    <property type="entry name" value="GIG2-LIKE PROTEIN DRED-RELATED"/>
    <property type="match status" value="1"/>
</dbReference>